<dbReference type="AlphaFoldDB" id="A0A9P8ZZB8"/>
<name>A0A9P8ZZB8_9PEZI</name>
<accession>A0A9P8ZZB8</accession>
<protein>
    <submittedName>
        <fullName evidence="1">Uncharacterized protein</fullName>
    </submittedName>
</protein>
<keyword evidence="2" id="KW-1185">Reference proteome</keyword>
<gene>
    <name evidence="1" type="ORF">BKA67DRAFT_518160</name>
</gene>
<sequence length="489" mass="54281">MTSEGGVKCHPSWTQTGSNTYTQPYGFQEVLYNAITVPPGSPGLFLIGSSVTFSHIPSSPGNELSTQDLVPLLRKAWLQLRQQYPTLAAENHPNGKTYTSPLSSVEFEAWLDETFIVTPGKTSVEHWKTMVKTSKTTLHFFPEERQLFMQGEHHILDGRGVMNFWDRFFKFLASPAKEDLLKKTYGSEIARLPPRSDDLLDMKEIGPGRGEQRALEILAPLTTMQSPITVPVPRPLPPCSTRNAALEFQLSARTTGSIIAACKAQRLSVTAAWHAAVVLATQTIQAQRNSAASGGTRAEVGKQFAAFGNFDLRRYFPVVDEAVLPDAYALSNHHGVLPYVVEPDGKNFPEIARELAAFYQQDLPKADAEVWSALGPMIRTMVPEFTVAQLEETTPALSSLGVVDNFIGSSYTDVEEKGIWRIEEVWFGDTVTGPWLECFMWAWQGRLSVNTCFNPAYYTRAEVNEWNQLVLEKMLNGLGILGRSSSSKL</sequence>
<dbReference type="Gene3D" id="3.30.559.30">
    <property type="entry name" value="Nonribosomal peptide synthetase, condensation domain"/>
    <property type="match status" value="1"/>
</dbReference>
<dbReference type="Proteomes" id="UP000758603">
    <property type="component" value="Unassembled WGS sequence"/>
</dbReference>
<dbReference type="PANTHER" id="PTHR42034">
    <property type="entry name" value="CHROMOSOME 7, WHOLE GENOME SHOTGUN SEQUENCE-RELATED"/>
    <property type="match status" value="1"/>
</dbReference>
<organism evidence="1 2">
    <name type="scientific">Truncatella angustata</name>
    <dbReference type="NCBI Taxonomy" id="152316"/>
    <lineage>
        <taxon>Eukaryota</taxon>
        <taxon>Fungi</taxon>
        <taxon>Dikarya</taxon>
        <taxon>Ascomycota</taxon>
        <taxon>Pezizomycotina</taxon>
        <taxon>Sordariomycetes</taxon>
        <taxon>Xylariomycetidae</taxon>
        <taxon>Amphisphaeriales</taxon>
        <taxon>Sporocadaceae</taxon>
        <taxon>Truncatella</taxon>
    </lineage>
</organism>
<comment type="caution">
    <text evidence="1">The sequence shown here is derived from an EMBL/GenBank/DDBJ whole genome shotgun (WGS) entry which is preliminary data.</text>
</comment>
<dbReference type="InterPro" id="IPR023213">
    <property type="entry name" value="CAT-like_dom_sf"/>
</dbReference>
<evidence type="ECO:0000313" key="1">
    <source>
        <dbReference type="EMBL" id="KAH6654891.1"/>
    </source>
</evidence>
<dbReference type="Gene3D" id="3.30.559.10">
    <property type="entry name" value="Chloramphenicol acetyltransferase-like domain"/>
    <property type="match status" value="1"/>
</dbReference>
<dbReference type="EMBL" id="JAGPXC010000004">
    <property type="protein sequence ID" value="KAH6654891.1"/>
    <property type="molecule type" value="Genomic_DNA"/>
</dbReference>
<dbReference type="GeneID" id="70126874"/>
<dbReference type="OrthoDB" id="2548233at2759"/>
<dbReference type="PANTHER" id="PTHR42034:SF1">
    <property type="entry name" value="CONDENSATION DOMAIN-CONTAINING PROTEIN"/>
    <property type="match status" value="1"/>
</dbReference>
<dbReference type="RefSeq" id="XP_045959161.1">
    <property type="nucleotide sequence ID" value="XM_046097982.1"/>
</dbReference>
<proteinExistence type="predicted"/>
<evidence type="ECO:0000313" key="2">
    <source>
        <dbReference type="Proteomes" id="UP000758603"/>
    </source>
</evidence>
<reference evidence="1" key="1">
    <citation type="journal article" date="2021" name="Nat. Commun.">
        <title>Genetic determinants of endophytism in the Arabidopsis root mycobiome.</title>
        <authorList>
            <person name="Mesny F."/>
            <person name="Miyauchi S."/>
            <person name="Thiergart T."/>
            <person name="Pickel B."/>
            <person name="Atanasova L."/>
            <person name="Karlsson M."/>
            <person name="Huettel B."/>
            <person name="Barry K.W."/>
            <person name="Haridas S."/>
            <person name="Chen C."/>
            <person name="Bauer D."/>
            <person name="Andreopoulos W."/>
            <person name="Pangilinan J."/>
            <person name="LaButti K."/>
            <person name="Riley R."/>
            <person name="Lipzen A."/>
            <person name="Clum A."/>
            <person name="Drula E."/>
            <person name="Henrissat B."/>
            <person name="Kohler A."/>
            <person name="Grigoriev I.V."/>
            <person name="Martin F.M."/>
            <person name="Hacquard S."/>
        </authorList>
    </citation>
    <scope>NUCLEOTIDE SEQUENCE</scope>
    <source>
        <strain evidence="1">MPI-SDFR-AT-0073</strain>
    </source>
</reference>